<sequence length="89" mass="9970">MKVARTRTGPEERKAFHTGRIDGERNGVRRFWFAVCWAAAELTQLAKRDPAKAHADGLHLAKQMRAIAEDLNTKHVNHLNARKGGASRV</sequence>
<dbReference type="AlphaFoldDB" id="A0A918DFL8"/>
<evidence type="ECO:0000313" key="2">
    <source>
        <dbReference type="Proteomes" id="UP000646523"/>
    </source>
</evidence>
<dbReference type="Proteomes" id="UP000646523">
    <property type="component" value="Unassembled WGS sequence"/>
</dbReference>
<reference evidence="1" key="2">
    <citation type="submission" date="2020-09" db="EMBL/GenBank/DDBJ databases">
        <authorList>
            <person name="Sun Q."/>
            <person name="Zhou Y."/>
        </authorList>
    </citation>
    <scope>NUCLEOTIDE SEQUENCE</scope>
    <source>
        <strain evidence="1">CGMCC 4.7368</strain>
    </source>
</reference>
<accession>A0A918DFL8</accession>
<evidence type="ECO:0000313" key="1">
    <source>
        <dbReference type="EMBL" id="GGO63275.1"/>
    </source>
</evidence>
<protein>
    <submittedName>
        <fullName evidence="1">Uncharacterized protein</fullName>
    </submittedName>
</protein>
<gene>
    <name evidence="1" type="ORF">GCM10012289_09920</name>
</gene>
<comment type="caution">
    <text evidence="1">The sequence shown here is derived from an EMBL/GenBank/DDBJ whole genome shotgun (WGS) entry which is preliminary data.</text>
</comment>
<name>A0A918DFL8_9ACTN</name>
<dbReference type="EMBL" id="BMNH01000002">
    <property type="protein sequence ID" value="GGO63275.1"/>
    <property type="molecule type" value="Genomic_DNA"/>
</dbReference>
<proteinExistence type="predicted"/>
<reference evidence="1" key="1">
    <citation type="journal article" date="2014" name="Int. J. Syst. Evol. Microbiol.">
        <title>Complete genome sequence of Corynebacterium casei LMG S-19264T (=DSM 44701T), isolated from a smear-ripened cheese.</title>
        <authorList>
            <consortium name="US DOE Joint Genome Institute (JGI-PGF)"/>
            <person name="Walter F."/>
            <person name="Albersmeier A."/>
            <person name="Kalinowski J."/>
            <person name="Ruckert C."/>
        </authorList>
    </citation>
    <scope>NUCLEOTIDE SEQUENCE</scope>
    <source>
        <strain evidence="1">CGMCC 4.7368</strain>
    </source>
</reference>
<organism evidence="1 2">
    <name type="scientific">Nonomuraea cavernae</name>
    <dbReference type="NCBI Taxonomy" id="2045107"/>
    <lineage>
        <taxon>Bacteria</taxon>
        <taxon>Bacillati</taxon>
        <taxon>Actinomycetota</taxon>
        <taxon>Actinomycetes</taxon>
        <taxon>Streptosporangiales</taxon>
        <taxon>Streptosporangiaceae</taxon>
        <taxon>Nonomuraea</taxon>
    </lineage>
</organism>
<keyword evidence="2" id="KW-1185">Reference proteome</keyword>